<dbReference type="KEGG" id="gey:QMQ05_02080"/>
<evidence type="ECO:0000256" key="1">
    <source>
        <dbReference type="SAM" id="Phobius"/>
    </source>
</evidence>
<keyword evidence="1" id="KW-1133">Transmembrane helix</keyword>
<protein>
    <recommendedName>
        <fullName evidence="4">ABC transporter permease</fullName>
    </recommendedName>
</protein>
<feature type="transmembrane region" description="Helical" evidence="1">
    <location>
        <begin position="83"/>
        <end position="100"/>
    </location>
</feature>
<feature type="transmembrane region" description="Helical" evidence="1">
    <location>
        <begin position="197"/>
        <end position="216"/>
    </location>
</feature>
<proteinExistence type="predicted"/>
<organism evidence="2 3">
    <name type="scientific">Glutamicibacter ectropisis</name>
    <dbReference type="NCBI Taxonomy" id="3046593"/>
    <lineage>
        <taxon>Bacteria</taxon>
        <taxon>Bacillati</taxon>
        <taxon>Actinomycetota</taxon>
        <taxon>Actinomycetes</taxon>
        <taxon>Micrococcales</taxon>
        <taxon>Micrococcaceae</taxon>
        <taxon>Glutamicibacter</taxon>
    </lineage>
</organism>
<dbReference type="Proteomes" id="UP001486888">
    <property type="component" value="Chromosome"/>
</dbReference>
<feature type="transmembrane region" description="Helical" evidence="1">
    <location>
        <begin position="133"/>
        <end position="156"/>
    </location>
</feature>
<feature type="transmembrane region" description="Helical" evidence="1">
    <location>
        <begin position="162"/>
        <end position="185"/>
    </location>
</feature>
<keyword evidence="3" id="KW-1185">Reference proteome</keyword>
<dbReference type="RefSeq" id="WP_345472605.1">
    <property type="nucleotide sequence ID" value="NZ_CP125942.1"/>
</dbReference>
<keyword evidence="1" id="KW-0812">Transmembrane</keyword>
<feature type="transmembrane region" description="Helical" evidence="1">
    <location>
        <begin position="236"/>
        <end position="258"/>
    </location>
</feature>
<dbReference type="EMBL" id="CP125942">
    <property type="protein sequence ID" value="XAO46359.1"/>
    <property type="molecule type" value="Genomic_DNA"/>
</dbReference>
<name>A0AAU6WF23_9MICC</name>
<feature type="transmembrane region" description="Helical" evidence="1">
    <location>
        <begin position="401"/>
        <end position="425"/>
    </location>
</feature>
<evidence type="ECO:0000313" key="2">
    <source>
        <dbReference type="EMBL" id="XAO46359.1"/>
    </source>
</evidence>
<feature type="transmembrane region" description="Helical" evidence="1">
    <location>
        <begin position="431"/>
        <end position="452"/>
    </location>
</feature>
<feature type="transmembrane region" description="Helical" evidence="1">
    <location>
        <begin position="333"/>
        <end position="352"/>
    </location>
</feature>
<feature type="transmembrane region" description="Helical" evidence="1">
    <location>
        <begin position="504"/>
        <end position="524"/>
    </location>
</feature>
<reference evidence="2 3" key="1">
    <citation type="submission" date="2023-05" db="EMBL/GenBank/DDBJ databases">
        <title>Glutamicibacter sp. B1, complete genome.</title>
        <authorList>
            <person name="Long Y.H."/>
            <person name="Fang T."/>
            <person name="Li X.Y."/>
        </authorList>
    </citation>
    <scope>NUCLEOTIDE SEQUENCE [LARGE SCALE GENOMIC DNA]</scope>
    <source>
        <strain evidence="2 3">B1</strain>
    </source>
</reference>
<feature type="transmembrane region" description="Helical" evidence="1">
    <location>
        <begin position="358"/>
        <end position="380"/>
    </location>
</feature>
<accession>A0AAU6WF23</accession>
<feature type="transmembrane region" description="Helical" evidence="1">
    <location>
        <begin position="38"/>
        <end position="63"/>
    </location>
</feature>
<dbReference type="AlphaFoldDB" id="A0AAU6WF23"/>
<sequence length="533" mass="58198">MNANDAAVQVPEFDPQQLILRAKRRRNFSERFDSFSDAYVWVLAALVALAYLFSAIFGLIFALLGQGVPHPHMPLAVWSLQELSPVLLVLATIYLFRLLLHLGPLAVDSSKAEWWLPLPLHSNALRGRALRQALLLGMLASAFIGIIWLIVLYGLAGAFDPLVAGWAMVCFVLAGIVLTNLAVVVQSNGKQDQVQRWLRRAVLVLIVVLVVFWGLLKAQNQWVLGAVESAADAILQISTWVGGTIILFCLGVLSSWWSHRTYSNIGARALRSSGENQQLLWGSLMQADYRAATAPSTALIGRRRSQGRRLVSHLPVAWRVLVLRIIRGARWHLPVRYLVLVMALTMTVEQIANPLSAVVFYLLLSVLLTLNVSAVISPLLTQSQLTQHLGQSAAKLRQTAALFAVLYSALALTLLTAGLGALGVIELSNAWMWGAAVLLGSLGSAAGSLGYARRKERDWESLLGGATNDVAIAAVLFNEVSTLVRAVATLAPLLSLVLSPQRVIAWPLWLVSLIFAFRALHMLVGEFSKQSRS</sequence>
<gene>
    <name evidence="2" type="ORF">QMQ05_02080</name>
</gene>
<evidence type="ECO:0000313" key="3">
    <source>
        <dbReference type="Proteomes" id="UP001486888"/>
    </source>
</evidence>
<evidence type="ECO:0008006" key="4">
    <source>
        <dbReference type="Google" id="ProtNLM"/>
    </source>
</evidence>
<keyword evidence="1" id="KW-0472">Membrane</keyword>